<dbReference type="CDD" id="cd01949">
    <property type="entry name" value="GGDEF"/>
    <property type="match status" value="1"/>
</dbReference>
<evidence type="ECO:0000313" key="6">
    <source>
        <dbReference type="Proteomes" id="UP000000593"/>
    </source>
</evidence>
<dbReference type="NCBIfam" id="TIGR00254">
    <property type="entry name" value="GGDEF"/>
    <property type="match status" value="1"/>
</dbReference>
<feature type="domain" description="HAMP" evidence="3">
    <location>
        <begin position="175"/>
        <end position="227"/>
    </location>
</feature>
<dbReference type="PROSITE" id="PS50887">
    <property type="entry name" value="GGDEF"/>
    <property type="match status" value="1"/>
</dbReference>
<dbReference type="SUPFAM" id="SSF141868">
    <property type="entry name" value="EAL domain-like"/>
    <property type="match status" value="1"/>
</dbReference>
<dbReference type="PROSITE" id="PS50883">
    <property type="entry name" value="EAL"/>
    <property type="match status" value="1"/>
</dbReference>
<feature type="domain" description="GGDEF" evidence="4">
    <location>
        <begin position="266"/>
        <end position="397"/>
    </location>
</feature>
<dbReference type="InterPro" id="IPR042461">
    <property type="entry name" value="LapD_MoxY_peri_C"/>
</dbReference>
<keyword evidence="6" id="KW-1185">Reference proteome</keyword>
<dbReference type="Gene3D" id="3.30.70.270">
    <property type="match status" value="1"/>
</dbReference>
<dbReference type="SMART" id="SM00267">
    <property type="entry name" value="GGDEF"/>
    <property type="match status" value="1"/>
</dbReference>
<dbReference type="CDD" id="cd01948">
    <property type="entry name" value="EAL"/>
    <property type="match status" value="1"/>
</dbReference>
<dbReference type="HOGENOM" id="CLU_000445_109_1_6"/>
<dbReference type="Pfam" id="PF16448">
    <property type="entry name" value="LapD_MoxY_N"/>
    <property type="match status" value="1"/>
</dbReference>
<evidence type="ECO:0000259" key="2">
    <source>
        <dbReference type="PROSITE" id="PS50883"/>
    </source>
</evidence>
<dbReference type="InterPro" id="IPR001633">
    <property type="entry name" value="EAL_dom"/>
</dbReference>
<dbReference type="Gene3D" id="3.30.110.200">
    <property type="match status" value="1"/>
</dbReference>
<dbReference type="PANTHER" id="PTHR33121:SF79">
    <property type="entry name" value="CYCLIC DI-GMP PHOSPHODIESTERASE PDED-RELATED"/>
    <property type="match status" value="1"/>
</dbReference>
<dbReference type="SMART" id="SM00052">
    <property type="entry name" value="EAL"/>
    <property type="match status" value="1"/>
</dbReference>
<feature type="transmembrane region" description="Helical" evidence="1">
    <location>
        <begin position="6"/>
        <end position="28"/>
    </location>
</feature>
<organism evidence="5 6">
    <name type="scientific">Photobacterium profundum (strain SS9)</name>
    <dbReference type="NCBI Taxonomy" id="298386"/>
    <lineage>
        <taxon>Bacteria</taxon>
        <taxon>Pseudomonadati</taxon>
        <taxon>Pseudomonadota</taxon>
        <taxon>Gammaproteobacteria</taxon>
        <taxon>Vibrionales</taxon>
        <taxon>Vibrionaceae</taxon>
        <taxon>Photobacterium</taxon>
    </lineage>
</organism>
<dbReference type="Gene3D" id="6.20.270.20">
    <property type="entry name" value="LapD/MoxY periplasmic domain"/>
    <property type="match status" value="1"/>
</dbReference>
<dbReference type="SUPFAM" id="SSF55073">
    <property type="entry name" value="Nucleotide cyclase"/>
    <property type="match status" value="1"/>
</dbReference>
<evidence type="ECO:0000259" key="4">
    <source>
        <dbReference type="PROSITE" id="PS50887"/>
    </source>
</evidence>
<proteinExistence type="predicted"/>
<dbReference type="InterPro" id="IPR003660">
    <property type="entry name" value="HAMP_dom"/>
</dbReference>
<protein>
    <recommendedName>
        <fullName evidence="7">GGDEF domain-containing protein</fullName>
    </recommendedName>
</protein>
<dbReference type="Pfam" id="PF00672">
    <property type="entry name" value="HAMP"/>
    <property type="match status" value="1"/>
</dbReference>
<dbReference type="STRING" id="298386.PBPRB0580"/>
<dbReference type="InterPro" id="IPR032244">
    <property type="entry name" value="LapD_MoxY_N"/>
</dbReference>
<evidence type="ECO:0000313" key="5">
    <source>
        <dbReference type="EMBL" id="CAG22453.1"/>
    </source>
</evidence>
<dbReference type="InterPro" id="IPR000160">
    <property type="entry name" value="GGDEF_dom"/>
</dbReference>
<dbReference type="CDD" id="cd06225">
    <property type="entry name" value="HAMP"/>
    <property type="match status" value="1"/>
</dbReference>
<keyword evidence="1" id="KW-1133">Transmembrane helix</keyword>
<dbReference type="GO" id="GO:0071111">
    <property type="term" value="F:cyclic-guanylate-specific phosphodiesterase activity"/>
    <property type="evidence" value="ECO:0007669"/>
    <property type="project" value="InterPro"/>
</dbReference>
<dbReference type="Proteomes" id="UP000000593">
    <property type="component" value="Chromosome 2"/>
</dbReference>
<dbReference type="InterPro" id="IPR029787">
    <property type="entry name" value="Nucleotide_cyclase"/>
</dbReference>
<dbReference type="Pfam" id="PF00990">
    <property type="entry name" value="GGDEF"/>
    <property type="match status" value="1"/>
</dbReference>
<dbReference type="PROSITE" id="PS50885">
    <property type="entry name" value="HAMP"/>
    <property type="match status" value="1"/>
</dbReference>
<keyword evidence="1" id="KW-0472">Membrane</keyword>
<feature type="domain" description="EAL" evidence="2">
    <location>
        <begin position="411"/>
        <end position="650"/>
    </location>
</feature>
<dbReference type="KEGG" id="ppr:PBPRB0580"/>
<dbReference type="eggNOG" id="COG2199">
    <property type="taxonomic scope" value="Bacteria"/>
</dbReference>
<dbReference type="EMBL" id="CR378676">
    <property type="protein sequence ID" value="CAG22453.1"/>
    <property type="molecule type" value="Genomic_DNA"/>
</dbReference>
<evidence type="ECO:0008006" key="7">
    <source>
        <dbReference type="Google" id="ProtNLM"/>
    </source>
</evidence>
<dbReference type="AlphaFoldDB" id="Q6LJS7"/>
<dbReference type="GO" id="GO:0007165">
    <property type="term" value="P:signal transduction"/>
    <property type="evidence" value="ECO:0007669"/>
    <property type="project" value="InterPro"/>
</dbReference>
<keyword evidence="1" id="KW-0812">Transmembrane</keyword>
<dbReference type="Gene3D" id="3.20.20.450">
    <property type="entry name" value="EAL domain"/>
    <property type="match status" value="1"/>
</dbReference>
<name>Q6LJS7_PHOPR</name>
<dbReference type="GO" id="GO:0016020">
    <property type="term" value="C:membrane"/>
    <property type="evidence" value="ECO:0007669"/>
    <property type="project" value="InterPro"/>
</dbReference>
<dbReference type="InterPro" id="IPR035919">
    <property type="entry name" value="EAL_sf"/>
</dbReference>
<dbReference type="InterPro" id="IPR050706">
    <property type="entry name" value="Cyclic-di-GMP_PDE-like"/>
</dbReference>
<evidence type="ECO:0000259" key="3">
    <source>
        <dbReference type="PROSITE" id="PS50885"/>
    </source>
</evidence>
<dbReference type="SMART" id="SM00304">
    <property type="entry name" value="HAMP"/>
    <property type="match status" value="1"/>
</dbReference>
<gene>
    <name evidence="5" type="primary">VVA1653</name>
    <name evidence="5" type="ordered locus">PBPRB0580</name>
</gene>
<reference evidence="6" key="1">
    <citation type="journal article" date="2005" name="Science">
        <title>Life at depth: Photobacterium profundum genome sequence and expression analysis.</title>
        <authorList>
            <person name="Vezzi A."/>
            <person name="Campanaro S."/>
            <person name="D'Angelo M."/>
            <person name="Simonato F."/>
            <person name="Vitulo N."/>
            <person name="Lauro F.M."/>
            <person name="Cestaro A."/>
            <person name="Malacrida G."/>
            <person name="Simionati B."/>
            <person name="Cannata N."/>
            <person name="Romualdi C."/>
            <person name="Bartlett D.H."/>
            <person name="Valle G."/>
        </authorList>
    </citation>
    <scope>NUCLEOTIDE SEQUENCE [LARGE SCALE GENOMIC DNA]</scope>
    <source>
        <strain evidence="6">ATCC BAA-1253 / SS9</strain>
    </source>
</reference>
<dbReference type="InterPro" id="IPR043128">
    <property type="entry name" value="Rev_trsase/Diguanyl_cyclase"/>
</dbReference>
<feature type="transmembrane region" description="Helical" evidence="1">
    <location>
        <begin position="151"/>
        <end position="174"/>
    </location>
</feature>
<dbReference type="PANTHER" id="PTHR33121">
    <property type="entry name" value="CYCLIC DI-GMP PHOSPHODIESTERASE PDEF"/>
    <property type="match status" value="1"/>
</dbReference>
<accession>Q6LJS7</accession>
<dbReference type="Pfam" id="PF00563">
    <property type="entry name" value="EAL"/>
    <property type="match status" value="1"/>
</dbReference>
<dbReference type="eggNOG" id="COG2200">
    <property type="taxonomic scope" value="Bacteria"/>
</dbReference>
<evidence type="ECO:0000256" key="1">
    <source>
        <dbReference type="SAM" id="Phobius"/>
    </source>
</evidence>
<sequence>MTTMTLYRQLLIWMLVVFFALITSVFVIQFNTTRDFLREQQSTEIDNAISAVGMALAPYLEVNDTISAESVINATFDSSFYSKVHLSMLNESGEIVRSYPTQVAGVPNWFQSVIIIEPITRSTTLTSGWMQLASLTVTSSSIYAYQQLWQASLQLLIGFTATFLLGLLFLAFILSKVLKPLKAIQLRARQMSNNQFGDPLAIPKIRELSDVVVAFNHMSAQLKIHFEQQAQEADNLRIRAYQDPVSGLANRSYLMTQLNSWLTSPSEGGIALLKVDLITDAYALDGYEAGDHLVQTLSVRMKELINDDYTIARLNQCEFMLLAPNITAAELKIIGRSLLHMTSELQSDPLDLAPVQATVGLVMRNHDDNITSLLAQADNALMQAKQQPQEPLALFDVKEQSDTSKQTTMGKQQWKALVDEAIANKLFKFNFQKAIDHHQNTLHQEAFAYIKKGSQHYSAAQFLGAIEQLNAGTHMDMHIIDELFNMLNSDKNVGNIAVNITKSSVNDTGFIRWLANKMQSNPQLKERIIFELPEICFIKHSDNAGLLCEIIHQNNFAFGIDNFGHNFSSIGYLNKFRPAYVKLDFAYTHQIEHQVKADVLASITRTANNLLITTIATRVETISQQEKLTELMVRGFQGYVVDKINSEKTV</sequence>